<accession>A0ACC2SD91</accession>
<evidence type="ECO:0000313" key="1">
    <source>
        <dbReference type="EMBL" id="KAJ9060270.1"/>
    </source>
</evidence>
<dbReference type="EMBL" id="QTSX02005217">
    <property type="protein sequence ID" value="KAJ9060270.1"/>
    <property type="molecule type" value="Genomic_DNA"/>
</dbReference>
<sequence>MFRGKFNFLPAYRNDIKPPVNPKPMPTSSPNLPTDHMSKFLWIVYFTLTGVIDTIILAPGLWSWVGKSMSYFIKLASILWWALPAKPAACVFPENNRPASQGWIPKNLTQKGKIEILDSNALTQKMSS</sequence>
<gene>
    <name evidence="1" type="ORF">DSO57_1032621</name>
</gene>
<comment type="caution">
    <text evidence="1">The sequence shown here is derived from an EMBL/GenBank/DDBJ whole genome shotgun (WGS) entry which is preliminary data.</text>
</comment>
<dbReference type="Proteomes" id="UP001165960">
    <property type="component" value="Unassembled WGS sequence"/>
</dbReference>
<organism evidence="1 2">
    <name type="scientific">Entomophthora muscae</name>
    <dbReference type="NCBI Taxonomy" id="34485"/>
    <lineage>
        <taxon>Eukaryota</taxon>
        <taxon>Fungi</taxon>
        <taxon>Fungi incertae sedis</taxon>
        <taxon>Zoopagomycota</taxon>
        <taxon>Entomophthoromycotina</taxon>
        <taxon>Entomophthoromycetes</taxon>
        <taxon>Entomophthorales</taxon>
        <taxon>Entomophthoraceae</taxon>
        <taxon>Entomophthora</taxon>
    </lineage>
</organism>
<reference evidence="1" key="1">
    <citation type="submission" date="2022-04" db="EMBL/GenBank/DDBJ databases">
        <title>Genome of the entomopathogenic fungus Entomophthora muscae.</title>
        <authorList>
            <person name="Elya C."/>
            <person name="Lovett B.R."/>
            <person name="Lee E."/>
            <person name="Macias A.M."/>
            <person name="Hajek A.E."/>
            <person name="De Bivort B.L."/>
            <person name="Kasson M.T."/>
            <person name="De Fine Licht H.H."/>
            <person name="Stajich J.E."/>
        </authorList>
    </citation>
    <scope>NUCLEOTIDE SEQUENCE</scope>
    <source>
        <strain evidence="1">Berkeley</strain>
    </source>
</reference>
<proteinExistence type="predicted"/>
<protein>
    <submittedName>
        <fullName evidence="1">Uncharacterized protein</fullName>
    </submittedName>
</protein>
<keyword evidence="2" id="KW-1185">Reference proteome</keyword>
<name>A0ACC2SD91_9FUNG</name>
<evidence type="ECO:0000313" key="2">
    <source>
        <dbReference type="Proteomes" id="UP001165960"/>
    </source>
</evidence>